<keyword evidence="3" id="KW-1185">Reference proteome</keyword>
<organism evidence="2 3">
    <name type="scientific">Chryseosolibacter histidini</name>
    <dbReference type="NCBI Taxonomy" id="2782349"/>
    <lineage>
        <taxon>Bacteria</taxon>
        <taxon>Pseudomonadati</taxon>
        <taxon>Bacteroidota</taxon>
        <taxon>Cytophagia</taxon>
        <taxon>Cytophagales</taxon>
        <taxon>Chryseotaleaceae</taxon>
        <taxon>Chryseosolibacter</taxon>
    </lineage>
</organism>
<feature type="transmembrane region" description="Helical" evidence="1">
    <location>
        <begin position="261"/>
        <end position="279"/>
    </location>
</feature>
<proteinExistence type="predicted"/>
<gene>
    <name evidence="2" type="ORF">KK083_17530</name>
</gene>
<comment type="caution">
    <text evidence="2">The sequence shown here is derived from an EMBL/GenBank/DDBJ whole genome shotgun (WGS) entry which is preliminary data.</text>
</comment>
<dbReference type="Proteomes" id="UP001319200">
    <property type="component" value="Unassembled WGS sequence"/>
</dbReference>
<feature type="transmembrane region" description="Helical" evidence="1">
    <location>
        <begin position="196"/>
        <end position="216"/>
    </location>
</feature>
<feature type="transmembrane region" description="Helical" evidence="1">
    <location>
        <begin position="222"/>
        <end position="240"/>
    </location>
</feature>
<sequence length="610" mass="69229">MKETRFIAQNKEKWRESETLLQSEAKDPDKLSNLFTQIIDDLSYSRTYYPNRSVRVYLNKIARQYFSIIYSHRSRRRNGFKLFWLDELPQIVIHCKKELMISLLFFLMAMAIGVFSSINDPEFAGTILGDSYINMTNENIAKGDPMAVYKKSHEMEMFLGITFNNLMVAFRTYVFGVFLAIGTLGSLLYNGIMVGCFQYFFIARGLGLESALTIWLHGTLEISSIVLAGGAGLTLGRGLIFPGTYSRLQSFQLSAIRSLKLMLGITPVFVLAAIIESFVTRYTDVPDAMKIAVIVLSAAFIIGYFVVYPWLKAKSGFIEPLKEVRLSPALTEPVSYTKLKNNGEILKDTFHFYTRNANKFLSWIMVLSLVQAGVSQYLRPNERSPDIILGDWWVQLFSNMFFAAKTETPLFIGINAVGATIIFYRVMSLLDSEARKTPFSVNVRSALQLLFIILGMFALLYLGPWGVVIWVCVFGFLLLMAFAQLTERSNLGMGVMDGWTLAMAHFKQVIEFQAIILLLCFSFLMVLSAPLAYTYSSFLQWNFGEADTWAKAVMAYIETFIKTFSFNLIIPILAAGTGYLYFTLEEINNATHLKEAIARIGMRSQKYQKR</sequence>
<feature type="transmembrane region" description="Helical" evidence="1">
    <location>
        <begin position="99"/>
        <end position="118"/>
    </location>
</feature>
<feature type="transmembrane region" description="Helical" evidence="1">
    <location>
        <begin position="512"/>
        <end position="533"/>
    </location>
</feature>
<name>A0AAP2DNZ8_9BACT</name>
<keyword evidence="1" id="KW-1133">Transmembrane helix</keyword>
<evidence type="ECO:0000256" key="1">
    <source>
        <dbReference type="SAM" id="Phobius"/>
    </source>
</evidence>
<feature type="transmembrane region" description="Helical" evidence="1">
    <location>
        <begin position="168"/>
        <end position="189"/>
    </location>
</feature>
<keyword evidence="1" id="KW-0812">Transmembrane</keyword>
<reference evidence="2 3" key="1">
    <citation type="submission" date="2021-05" db="EMBL/GenBank/DDBJ databases">
        <title>A Polyphasic approach of four new species of the genus Ohtaekwangia: Ohtaekwangia histidinii sp. nov., Ohtaekwangia cretensis sp. nov., Ohtaekwangia indiensis sp. nov., Ohtaekwangia reichenbachii sp. nov. from diverse environment.</title>
        <authorList>
            <person name="Octaviana S."/>
        </authorList>
    </citation>
    <scope>NUCLEOTIDE SEQUENCE [LARGE SCALE GENOMIC DNA]</scope>
    <source>
        <strain evidence="2 3">PWU4</strain>
    </source>
</reference>
<dbReference type="PANTHER" id="PTHR35337:SF1">
    <property type="entry name" value="SLR1478 PROTEIN"/>
    <property type="match status" value="1"/>
</dbReference>
<feature type="transmembrane region" description="Helical" evidence="1">
    <location>
        <begin position="410"/>
        <end position="427"/>
    </location>
</feature>
<dbReference type="PANTHER" id="PTHR35337">
    <property type="entry name" value="SLR1478 PROTEIN"/>
    <property type="match status" value="1"/>
</dbReference>
<feature type="transmembrane region" description="Helical" evidence="1">
    <location>
        <begin position="439"/>
        <end position="461"/>
    </location>
</feature>
<dbReference type="AlphaFoldDB" id="A0AAP2DNZ8"/>
<feature type="transmembrane region" description="Helical" evidence="1">
    <location>
        <begin position="564"/>
        <end position="584"/>
    </location>
</feature>
<evidence type="ECO:0000313" key="2">
    <source>
        <dbReference type="EMBL" id="MBT1698698.1"/>
    </source>
</evidence>
<feature type="transmembrane region" description="Helical" evidence="1">
    <location>
        <begin position="467"/>
        <end position="486"/>
    </location>
</feature>
<dbReference type="RefSeq" id="WP_254165358.1">
    <property type="nucleotide sequence ID" value="NZ_JAHESF010000017.1"/>
</dbReference>
<feature type="transmembrane region" description="Helical" evidence="1">
    <location>
        <begin position="360"/>
        <end position="378"/>
    </location>
</feature>
<dbReference type="EMBL" id="JAHESF010000017">
    <property type="protein sequence ID" value="MBT1698698.1"/>
    <property type="molecule type" value="Genomic_DNA"/>
</dbReference>
<protein>
    <submittedName>
        <fullName evidence="2">Stage II sporulation protein M</fullName>
    </submittedName>
</protein>
<feature type="transmembrane region" description="Helical" evidence="1">
    <location>
        <begin position="291"/>
        <end position="311"/>
    </location>
</feature>
<dbReference type="Pfam" id="PF01944">
    <property type="entry name" value="SpoIIM"/>
    <property type="match status" value="1"/>
</dbReference>
<accession>A0AAP2DNZ8</accession>
<evidence type="ECO:0000313" key="3">
    <source>
        <dbReference type="Proteomes" id="UP001319200"/>
    </source>
</evidence>
<dbReference type="InterPro" id="IPR002798">
    <property type="entry name" value="SpoIIM-like"/>
</dbReference>
<keyword evidence="1" id="KW-0472">Membrane</keyword>